<evidence type="ECO:0000313" key="1">
    <source>
        <dbReference type="EMBL" id="CRZ06283.1"/>
    </source>
</evidence>
<dbReference type="EMBL" id="HACM01005841">
    <property type="protein sequence ID" value="CRZ06283.1"/>
    <property type="molecule type" value="Transcribed_RNA"/>
</dbReference>
<reference evidence="1" key="1">
    <citation type="submission" date="2015-04" db="EMBL/GenBank/DDBJ databases">
        <title>The genome sequence of the plant pathogenic Rhizarian Plasmodiophora brassicae reveals insights in its biotrophic life cycle and the origin of chitin synthesis.</title>
        <authorList>
            <person name="Schwelm A."/>
            <person name="Fogelqvist J."/>
            <person name="Knaust A."/>
            <person name="Julke S."/>
            <person name="Lilja T."/>
            <person name="Dhandapani V."/>
            <person name="Bonilla-Rosso G."/>
            <person name="Karlsson M."/>
            <person name="Shevchenko A."/>
            <person name="Choi S.R."/>
            <person name="Kim H.G."/>
            <person name="Park J.Y."/>
            <person name="Lim Y.P."/>
            <person name="Ludwig-Muller J."/>
            <person name="Dixelius C."/>
        </authorList>
    </citation>
    <scope>NUCLEOTIDE SEQUENCE</scope>
    <source>
        <tissue evidence="1">Potato root galls</tissue>
    </source>
</reference>
<accession>A0A0H5QWF0</accession>
<proteinExistence type="predicted"/>
<organism evidence="1">
    <name type="scientific">Spongospora subterranea</name>
    <dbReference type="NCBI Taxonomy" id="70186"/>
    <lineage>
        <taxon>Eukaryota</taxon>
        <taxon>Sar</taxon>
        <taxon>Rhizaria</taxon>
        <taxon>Endomyxa</taxon>
        <taxon>Phytomyxea</taxon>
        <taxon>Plasmodiophorida</taxon>
        <taxon>Plasmodiophoridae</taxon>
        <taxon>Spongospora</taxon>
    </lineage>
</organism>
<feature type="non-terminal residue" evidence="1">
    <location>
        <position position="385"/>
    </location>
</feature>
<name>A0A0H5QWF0_9EUKA</name>
<dbReference type="AlphaFoldDB" id="A0A0H5QWF0"/>
<protein>
    <submittedName>
        <fullName evidence="1">Uncharacterized protein</fullName>
    </submittedName>
</protein>
<sequence length="385" mass="43780">MDGGTLAVADWRISNPECNAPLTSIHARALKHVDDKYLPTARHHMIAEAEAIQRESQIQRKNEQDKLEQFRKTTARRVHARKTLEKAKRADRENVVQSNLNQYMHDSQSKTSELCAIRASQVASASQPALYRQKDKVIAESEMIRRHLCSFRKKPPSTTKYREESSSAFADSITLKKSNPTKSNAAFWARIPLHLGCDNRDVSFTKHEQAQFGALIRNWEMKQERNRVRDEMLAINRVNASSTAMKLQVHNTDHDSAVSETRTGTCSDDADGVQRLSVDDHGAISNETRQMRIKRYGEEVRFMNRPTKEIPSRRRNQMGETATKSLLAELKASGEHFPALCSCGLSIFSDPSDTYQCAINCSFYMNEAVFRRTIVSFLSSLKRKS</sequence>